<evidence type="ECO:0000256" key="4">
    <source>
        <dbReference type="ARBA" id="ARBA00022692"/>
    </source>
</evidence>
<evidence type="ECO:0000256" key="5">
    <source>
        <dbReference type="ARBA" id="ARBA00022729"/>
    </source>
</evidence>
<proteinExistence type="predicted"/>
<sequence length="744" mass="78653">MAALATLVVGAAPVWGQSVRGFVTASGRGPLAGANVALQRVEAGAPAGTLRGAVADAQGFYEVGGLDPGRYAVRATYVGYAAAFDTLEVADGPTTWSPELEPAGALDEVVVQADGGAADVSGGLQKIRPADLGRIPSPDVAGDLAVYLQSLPGVVTVGDRGGGLFVRGGTPAQNLVLVDGAPVFQPFHAIGFFSAFPEDLVGAADFYAGGYGQKYTGRVSSVLDVTLREGSTEKLQAAGTVGPFVVTAQGEGPLVKGTSSWIASARTSVVEPLAEAVGVDVPLRFMDGLVKVSTASAASRCSAHALGTYDRGRLDRESEDAFEWTNLVVGGRCISAPSGLDGRIDIAASVSHLDSGIGPATEFLRSDGRERASRLTEGRFSADLSRSLGWARLQFGARGSMIVTRYRFGDDATAREEGDFLLGGAAHVGLEVPLGPLTVSPGVALVMKPYSESFGLEPRIRASLLPAGPRGPELSAAAGLYRQSLVGLTDERDAASPFIAWTGPPPGFDEQTALHALAGATVPLSRGLRVGIEGYARRIDGLPIPIWSARTQFTVLPVEARSTSVGADARVEWQRGPAYTYVSYAYGVTEYRAVDGPFLVRGGRSYDRYNPAHDRRHQLQVAFQLDLGRIEAGARWQVGSGLPYTRPYGFDVVVPPFGLPEVTTDPGYPRVVFERPFNGRLPAYHRLDVSVGTDLRVGDAALDLRAGAINTYNRDNVFYYDVFRGRRVNQLPLIPYVSARLRTP</sequence>
<dbReference type="InterPro" id="IPR037066">
    <property type="entry name" value="Plug_dom_sf"/>
</dbReference>
<dbReference type="InterPro" id="IPR036942">
    <property type="entry name" value="Beta-barrel_TonB_sf"/>
</dbReference>
<dbReference type="Pfam" id="PF13620">
    <property type="entry name" value="CarboxypepD_reg"/>
    <property type="match status" value="1"/>
</dbReference>
<dbReference type="PANTHER" id="PTHR30069:SF29">
    <property type="entry name" value="HEMOGLOBIN AND HEMOGLOBIN-HAPTOGLOBIN-BINDING PROTEIN 1-RELATED"/>
    <property type="match status" value="1"/>
</dbReference>
<comment type="caution">
    <text evidence="9">The sequence shown here is derived from an EMBL/GenBank/DDBJ whole genome shotgun (WGS) entry which is preliminary data.</text>
</comment>
<evidence type="ECO:0000256" key="7">
    <source>
        <dbReference type="ARBA" id="ARBA00023237"/>
    </source>
</evidence>
<evidence type="ECO:0000256" key="3">
    <source>
        <dbReference type="ARBA" id="ARBA00022452"/>
    </source>
</evidence>
<evidence type="ECO:0000313" key="10">
    <source>
        <dbReference type="Proteomes" id="UP000216339"/>
    </source>
</evidence>
<comment type="subcellular location">
    <subcellularLocation>
        <location evidence="1">Cell outer membrane</location>
        <topology evidence="1">Multi-pass membrane protein</topology>
    </subcellularLocation>
</comment>
<reference evidence="9 10" key="1">
    <citation type="submission" date="2016-11" db="EMBL/GenBank/DDBJ databases">
        <title>Study of marine rhodopsin-containing bacteria.</title>
        <authorList>
            <person name="Yoshizawa S."/>
            <person name="Kumagai Y."/>
            <person name="Kogure K."/>
        </authorList>
    </citation>
    <scope>NUCLEOTIDE SEQUENCE [LARGE SCALE GENOMIC DNA]</scope>
    <source>
        <strain evidence="9 10">SAORIC-28</strain>
    </source>
</reference>
<keyword evidence="7" id="KW-0998">Cell outer membrane</keyword>
<protein>
    <recommendedName>
        <fullName evidence="8">TonB-dependent receptor plug domain-containing protein</fullName>
    </recommendedName>
</protein>
<dbReference type="PANTHER" id="PTHR30069">
    <property type="entry name" value="TONB-DEPENDENT OUTER MEMBRANE RECEPTOR"/>
    <property type="match status" value="1"/>
</dbReference>
<dbReference type="EMBL" id="MQWD01000001">
    <property type="protein sequence ID" value="PAP76577.1"/>
    <property type="molecule type" value="Genomic_DNA"/>
</dbReference>
<evidence type="ECO:0000313" key="9">
    <source>
        <dbReference type="EMBL" id="PAP76577.1"/>
    </source>
</evidence>
<dbReference type="SUPFAM" id="SSF56935">
    <property type="entry name" value="Porins"/>
    <property type="match status" value="1"/>
</dbReference>
<dbReference type="InterPro" id="IPR008969">
    <property type="entry name" value="CarboxyPept-like_regulatory"/>
</dbReference>
<accession>A0A271IZS2</accession>
<dbReference type="GO" id="GO:0009279">
    <property type="term" value="C:cell outer membrane"/>
    <property type="evidence" value="ECO:0007669"/>
    <property type="project" value="UniProtKB-SubCell"/>
</dbReference>
<evidence type="ECO:0000256" key="2">
    <source>
        <dbReference type="ARBA" id="ARBA00022448"/>
    </source>
</evidence>
<name>A0A271IZS2_9BACT</name>
<evidence type="ECO:0000256" key="6">
    <source>
        <dbReference type="ARBA" id="ARBA00023136"/>
    </source>
</evidence>
<dbReference type="AlphaFoldDB" id="A0A271IZS2"/>
<dbReference type="InterPro" id="IPR012910">
    <property type="entry name" value="Plug_dom"/>
</dbReference>
<gene>
    <name evidence="9" type="ORF">BSZ37_09050</name>
</gene>
<evidence type="ECO:0000256" key="1">
    <source>
        <dbReference type="ARBA" id="ARBA00004571"/>
    </source>
</evidence>
<dbReference type="GO" id="GO:0044718">
    <property type="term" value="P:siderophore transmembrane transport"/>
    <property type="evidence" value="ECO:0007669"/>
    <property type="project" value="TreeGrafter"/>
</dbReference>
<keyword evidence="2" id="KW-0813">Transport</keyword>
<dbReference type="Pfam" id="PF07715">
    <property type="entry name" value="Plug"/>
    <property type="match status" value="1"/>
</dbReference>
<feature type="domain" description="TonB-dependent receptor plug" evidence="8">
    <location>
        <begin position="141"/>
        <end position="215"/>
    </location>
</feature>
<dbReference type="InterPro" id="IPR039426">
    <property type="entry name" value="TonB-dep_rcpt-like"/>
</dbReference>
<dbReference type="GO" id="GO:0015344">
    <property type="term" value="F:siderophore uptake transmembrane transporter activity"/>
    <property type="evidence" value="ECO:0007669"/>
    <property type="project" value="TreeGrafter"/>
</dbReference>
<evidence type="ECO:0000259" key="8">
    <source>
        <dbReference type="Pfam" id="PF07715"/>
    </source>
</evidence>
<dbReference type="Proteomes" id="UP000216339">
    <property type="component" value="Unassembled WGS sequence"/>
</dbReference>
<keyword evidence="10" id="KW-1185">Reference proteome</keyword>
<dbReference type="Gene3D" id="2.170.130.10">
    <property type="entry name" value="TonB-dependent receptor, plug domain"/>
    <property type="match status" value="1"/>
</dbReference>
<keyword evidence="4" id="KW-0812">Transmembrane</keyword>
<organism evidence="9 10">
    <name type="scientific">Rubrivirga marina</name>
    <dbReference type="NCBI Taxonomy" id="1196024"/>
    <lineage>
        <taxon>Bacteria</taxon>
        <taxon>Pseudomonadati</taxon>
        <taxon>Rhodothermota</taxon>
        <taxon>Rhodothermia</taxon>
        <taxon>Rhodothermales</taxon>
        <taxon>Rubricoccaceae</taxon>
        <taxon>Rubrivirga</taxon>
    </lineage>
</organism>
<dbReference type="Gene3D" id="2.40.170.20">
    <property type="entry name" value="TonB-dependent receptor, beta-barrel domain"/>
    <property type="match status" value="1"/>
</dbReference>
<dbReference type="Gene3D" id="2.60.40.1120">
    <property type="entry name" value="Carboxypeptidase-like, regulatory domain"/>
    <property type="match status" value="1"/>
</dbReference>
<keyword evidence="6" id="KW-0472">Membrane</keyword>
<dbReference type="SUPFAM" id="SSF49464">
    <property type="entry name" value="Carboxypeptidase regulatory domain-like"/>
    <property type="match status" value="1"/>
</dbReference>
<keyword evidence="5" id="KW-0732">Signal</keyword>
<keyword evidence="3" id="KW-1134">Transmembrane beta strand</keyword>